<gene>
    <name evidence="10" type="ORF">UXM345_LOCUS12472</name>
</gene>
<accession>A0A819JWH1</accession>
<dbReference type="PANTHER" id="PTHR24270">
    <property type="entry name" value="LOW-DENSITY LIPOPROTEIN RECEPTOR-RELATED"/>
    <property type="match status" value="1"/>
</dbReference>
<dbReference type="GO" id="GO:0016192">
    <property type="term" value="P:vesicle-mediated transport"/>
    <property type="evidence" value="ECO:0007669"/>
    <property type="project" value="UniProtKB-ARBA"/>
</dbReference>
<evidence type="ECO:0000256" key="8">
    <source>
        <dbReference type="SAM" id="MobiDB-lite"/>
    </source>
</evidence>
<evidence type="ECO:0000256" key="9">
    <source>
        <dbReference type="SAM" id="SignalP"/>
    </source>
</evidence>
<feature type="disulfide bond" evidence="7">
    <location>
        <begin position="384"/>
        <end position="399"/>
    </location>
</feature>
<keyword evidence="9" id="KW-0732">Signal</keyword>
<feature type="signal peptide" evidence="9">
    <location>
        <begin position="1"/>
        <end position="22"/>
    </location>
</feature>
<evidence type="ECO:0000256" key="4">
    <source>
        <dbReference type="ARBA" id="ARBA00022989"/>
    </source>
</evidence>
<dbReference type="PRINTS" id="PR00261">
    <property type="entry name" value="LDLRECEPTOR"/>
</dbReference>
<dbReference type="InterPro" id="IPR036055">
    <property type="entry name" value="LDL_receptor-like_sf"/>
</dbReference>
<keyword evidence="2" id="KW-0812">Transmembrane</keyword>
<feature type="region of interest" description="Disordered" evidence="8">
    <location>
        <begin position="565"/>
        <end position="585"/>
    </location>
</feature>
<dbReference type="CDD" id="cd00112">
    <property type="entry name" value="LDLa"/>
    <property type="match status" value="2"/>
</dbReference>
<dbReference type="AlphaFoldDB" id="A0A819JWH1"/>
<comment type="subcellular location">
    <subcellularLocation>
        <location evidence="1">Membrane</location>
        <topology evidence="1">Single-pass membrane protein</topology>
    </subcellularLocation>
</comment>
<evidence type="ECO:0000313" key="10">
    <source>
        <dbReference type="EMBL" id="CAF3935961.1"/>
    </source>
</evidence>
<keyword evidence="4" id="KW-1133">Transmembrane helix</keyword>
<proteinExistence type="predicted"/>
<evidence type="ECO:0000256" key="2">
    <source>
        <dbReference type="ARBA" id="ARBA00022692"/>
    </source>
</evidence>
<organism evidence="10 11">
    <name type="scientific">Rotaria magnacalcarata</name>
    <dbReference type="NCBI Taxonomy" id="392030"/>
    <lineage>
        <taxon>Eukaryota</taxon>
        <taxon>Metazoa</taxon>
        <taxon>Spiralia</taxon>
        <taxon>Gnathifera</taxon>
        <taxon>Rotifera</taxon>
        <taxon>Eurotatoria</taxon>
        <taxon>Bdelloidea</taxon>
        <taxon>Philodinida</taxon>
        <taxon>Philodinidae</taxon>
        <taxon>Rotaria</taxon>
    </lineage>
</organism>
<dbReference type="PROSITE" id="PS50068">
    <property type="entry name" value="LDLRA_2"/>
    <property type="match status" value="3"/>
</dbReference>
<evidence type="ECO:0000256" key="5">
    <source>
        <dbReference type="ARBA" id="ARBA00023136"/>
    </source>
</evidence>
<dbReference type="Gene3D" id="4.10.400.10">
    <property type="entry name" value="Low-density Lipoprotein Receptor"/>
    <property type="match status" value="2"/>
</dbReference>
<comment type="caution">
    <text evidence="7">Lacks conserved residue(s) required for the propagation of feature annotation.</text>
</comment>
<feature type="chain" id="PRO_5032443684" evidence="9">
    <location>
        <begin position="23"/>
        <end position="824"/>
    </location>
</feature>
<evidence type="ECO:0000313" key="11">
    <source>
        <dbReference type="Proteomes" id="UP000663842"/>
    </source>
</evidence>
<dbReference type="InterPro" id="IPR050685">
    <property type="entry name" value="LDLR"/>
</dbReference>
<evidence type="ECO:0000256" key="1">
    <source>
        <dbReference type="ARBA" id="ARBA00004167"/>
    </source>
</evidence>
<dbReference type="EMBL" id="CAJOBF010001302">
    <property type="protein sequence ID" value="CAF3935961.1"/>
    <property type="molecule type" value="Genomic_DNA"/>
</dbReference>
<dbReference type="InterPro" id="IPR002172">
    <property type="entry name" value="LDrepeatLR_classA_rpt"/>
</dbReference>
<dbReference type="SMART" id="SM00192">
    <property type="entry name" value="LDLa"/>
    <property type="match status" value="4"/>
</dbReference>
<feature type="compositionally biased region" description="Basic residues" evidence="8">
    <location>
        <begin position="642"/>
        <end position="663"/>
    </location>
</feature>
<keyword evidence="5" id="KW-0472">Membrane</keyword>
<feature type="region of interest" description="Disordered" evidence="8">
    <location>
        <begin position="634"/>
        <end position="669"/>
    </location>
</feature>
<evidence type="ECO:0000256" key="6">
    <source>
        <dbReference type="ARBA" id="ARBA00023157"/>
    </source>
</evidence>
<keyword evidence="6 7" id="KW-1015">Disulfide bond</keyword>
<dbReference type="SUPFAM" id="SSF57424">
    <property type="entry name" value="LDL receptor-like module"/>
    <property type="match status" value="1"/>
</dbReference>
<evidence type="ECO:0000256" key="3">
    <source>
        <dbReference type="ARBA" id="ARBA00022737"/>
    </source>
</evidence>
<sequence>MSYDYHGIILVLFLVFINSTNSCWNTIRNNVTYGHIENINFFSGRSQIKNTACTWRIINQKQESRSYYIVSLRIVKLETNRTFASNELILKTDKVETTLSDILQRTFFIPSSSSLLEIYFRPQLHPNSLNINRFLLEFTHSSSISYNHDEYFHCVKSRLIIPKQWKCNCLHECLFDDHSDEDDCPLCSMVTVPTSLLCRSDEFWCLPIAHPTEKIDPNGVCIPDDQTAQCSYSSKCETIISYSRDHGEIILDNSTFSNRESLCFIIIAKEKHKIKIILNQFEILNLRPDLELLIYDGSETQKRLLLTSDMLLMKQIIQTHENHIATIIIRKRSKMNLHELVVNQQNNVNNILFNITWLTSLCPSNQILCSGRYEIKCYSVEQRCDGIWDCMSGDDELGCSSASCPTTFACNDPLVLPSDQPRCFTWFERCNGNAYCINRIDEKNCTNWWCNSNNGTFLCKNLNCIYETWVCDGRRSSTIERDLSSTTVVPVGSSKSTNDCGDNSDELNCPFRISRRTMAAAVTGATICSILLILALGCTCKLLDLRSAEQRASVRLLNPQEYIQRRRDENQRQSNRLNQSANDDDTLILVNATPTIAPPSYNQTMGLSDDDEERHALLADYLRLAGLDNFISLPNINSNSRSSRHRTRRHRRHRHRHHPHNSRRNPNEESRITLLEPNATQSHPPVSSTNRFDRFRSRFRSLFTRNLSINHSRTSSNDVDVYERNSSLRPIALSNRSCIQTQEQPPAYSDEPLLTIHHENDIQTSTTISTTTPSTLFRIHKRHISSNALCDHLEEQPPSSPALPITTTQDDDQASSDDEKLLMP</sequence>
<dbReference type="GO" id="GO:0005886">
    <property type="term" value="C:plasma membrane"/>
    <property type="evidence" value="ECO:0007669"/>
    <property type="project" value="TreeGrafter"/>
</dbReference>
<protein>
    <submittedName>
        <fullName evidence="10">Uncharacterized protein</fullName>
    </submittedName>
</protein>
<keyword evidence="3" id="KW-0677">Repeat</keyword>
<evidence type="ECO:0000256" key="7">
    <source>
        <dbReference type="PROSITE-ProRule" id="PRU00124"/>
    </source>
</evidence>
<reference evidence="10" key="1">
    <citation type="submission" date="2021-02" db="EMBL/GenBank/DDBJ databases">
        <authorList>
            <person name="Nowell W R."/>
        </authorList>
    </citation>
    <scope>NUCLEOTIDE SEQUENCE</scope>
</reference>
<feature type="compositionally biased region" description="Polar residues" evidence="8">
    <location>
        <begin position="572"/>
        <end position="581"/>
    </location>
</feature>
<feature type="disulfide bond" evidence="7">
    <location>
        <begin position="430"/>
        <end position="445"/>
    </location>
</feature>
<dbReference type="Proteomes" id="UP000663842">
    <property type="component" value="Unassembled WGS sequence"/>
</dbReference>
<name>A0A819JWH1_9BILA</name>
<feature type="region of interest" description="Disordered" evidence="8">
    <location>
        <begin position="792"/>
        <end position="824"/>
    </location>
</feature>
<comment type="caution">
    <text evidence="10">The sequence shown here is derived from an EMBL/GenBank/DDBJ whole genome shotgun (WGS) entry which is preliminary data.</text>
</comment>